<dbReference type="PANTHER" id="PTHR37984">
    <property type="entry name" value="PROTEIN CBG26694"/>
    <property type="match status" value="1"/>
</dbReference>
<keyword evidence="6" id="KW-0540">Nuclease</keyword>
<dbReference type="FunFam" id="3.40.640.10:FF:000366">
    <property type="entry name" value="Aspartate aminotransferase"/>
    <property type="match status" value="1"/>
</dbReference>
<evidence type="ECO:0000256" key="8">
    <source>
        <dbReference type="ARBA" id="ARBA00022898"/>
    </source>
</evidence>
<evidence type="ECO:0000256" key="5">
    <source>
        <dbReference type="ARBA" id="ARBA00022695"/>
    </source>
</evidence>
<reference evidence="13 14" key="1">
    <citation type="submission" date="2018-09" db="EMBL/GenBank/DDBJ databases">
        <title>A high-quality reference genome of wild soybean provides a powerful tool to mine soybean genomes.</title>
        <authorList>
            <person name="Xie M."/>
            <person name="Chung C.Y.L."/>
            <person name="Li M.-W."/>
            <person name="Wong F.-L."/>
            <person name="Chan T.-F."/>
            <person name="Lam H.-M."/>
        </authorList>
    </citation>
    <scope>NUCLEOTIDE SEQUENCE [LARGE SCALE GENOMIC DNA]</scope>
    <source>
        <strain evidence="14">cv. W05</strain>
        <tissue evidence="13">Hypocotyl of etiolated seedlings</tissue>
    </source>
</reference>
<keyword evidence="3 13" id="KW-0032">Aminotransferase</keyword>
<feature type="compositionally biased region" description="Polar residues" evidence="10">
    <location>
        <begin position="107"/>
        <end position="117"/>
    </location>
</feature>
<dbReference type="Pfam" id="PF00078">
    <property type="entry name" value="RVT_1"/>
    <property type="match status" value="1"/>
</dbReference>
<keyword evidence="7" id="KW-0255">Endonuclease</keyword>
<feature type="domain" description="Reverse transcriptase" evidence="11">
    <location>
        <begin position="571"/>
        <end position="726"/>
    </location>
</feature>
<dbReference type="AlphaFoldDB" id="A0A445L705"/>
<protein>
    <submittedName>
        <fullName evidence="13">Retrovirus-related Pol polyprotein from transposon 17.6</fullName>
        <ecNumber evidence="13">2.6.1.1</ecNumber>
    </submittedName>
</protein>
<dbReference type="CDD" id="cd01647">
    <property type="entry name" value="RT_LTR"/>
    <property type="match status" value="1"/>
</dbReference>
<dbReference type="PANTHER" id="PTHR37984:SF5">
    <property type="entry name" value="PROTEIN NYNRIN-LIKE"/>
    <property type="match status" value="1"/>
</dbReference>
<dbReference type="InterPro" id="IPR004839">
    <property type="entry name" value="Aminotransferase_I/II_large"/>
</dbReference>
<evidence type="ECO:0000256" key="10">
    <source>
        <dbReference type="SAM" id="MobiDB-lite"/>
    </source>
</evidence>
<dbReference type="GO" id="GO:0030170">
    <property type="term" value="F:pyridoxal phosphate binding"/>
    <property type="evidence" value="ECO:0007669"/>
    <property type="project" value="InterPro"/>
</dbReference>
<evidence type="ECO:0000259" key="11">
    <source>
        <dbReference type="Pfam" id="PF00078"/>
    </source>
</evidence>
<dbReference type="SUPFAM" id="SSF53383">
    <property type="entry name" value="PLP-dependent transferases"/>
    <property type="match status" value="1"/>
</dbReference>
<dbReference type="InterPro" id="IPR021109">
    <property type="entry name" value="Peptidase_aspartic_dom_sf"/>
</dbReference>
<evidence type="ECO:0000256" key="1">
    <source>
        <dbReference type="ARBA" id="ARBA00001933"/>
    </source>
</evidence>
<dbReference type="InterPro" id="IPR000796">
    <property type="entry name" value="Asp_trans"/>
</dbReference>
<dbReference type="EC" id="2.6.1.1" evidence="13"/>
<evidence type="ECO:0000256" key="7">
    <source>
        <dbReference type="ARBA" id="ARBA00022759"/>
    </source>
</evidence>
<feature type="compositionally biased region" description="Basic and acidic residues" evidence="10">
    <location>
        <begin position="119"/>
        <end position="136"/>
    </location>
</feature>
<dbReference type="Gene3D" id="3.10.10.10">
    <property type="entry name" value="HIV Type 1 Reverse Transcriptase, subunit A, domain 1"/>
    <property type="match status" value="1"/>
</dbReference>
<keyword evidence="7" id="KW-0378">Hydrolase</keyword>
<keyword evidence="4 13" id="KW-0808">Transferase</keyword>
<dbReference type="InterPro" id="IPR043502">
    <property type="entry name" value="DNA/RNA_pol_sf"/>
</dbReference>
<dbReference type="FunFam" id="3.30.70.270:FF:000020">
    <property type="entry name" value="Transposon Tf2-6 polyprotein-like Protein"/>
    <property type="match status" value="1"/>
</dbReference>
<keyword evidence="14" id="KW-1185">Reference proteome</keyword>
<dbReference type="CDD" id="cd00303">
    <property type="entry name" value="retropepsin_like"/>
    <property type="match status" value="1"/>
</dbReference>
<evidence type="ECO:0000256" key="2">
    <source>
        <dbReference type="ARBA" id="ARBA00011738"/>
    </source>
</evidence>
<comment type="caution">
    <text evidence="13">The sequence shown here is derived from an EMBL/GenBank/DDBJ whole genome shotgun (WGS) entry which is preliminary data.</text>
</comment>
<dbReference type="PRINTS" id="PR00799">
    <property type="entry name" value="TRANSAMINASE"/>
</dbReference>
<evidence type="ECO:0000313" key="14">
    <source>
        <dbReference type="Proteomes" id="UP000289340"/>
    </source>
</evidence>
<dbReference type="GO" id="GO:0016779">
    <property type="term" value="F:nucleotidyltransferase activity"/>
    <property type="evidence" value="ECO:0007669"/>
    <property type="project" value="UniProtKB-KW"/>
</dbReference>
<feature type="domain" description="Aminotransferase class I/classII large" evidence="12">
    <location>
        <begin position="878"/>
        <end position="1007"/>
    </location>
</feature>
<feature type="region of interest" description="Disordered" evidence="10">
    <location>
        <begin position="1"/>
        <end position="173"/>
    </location>
</feature>
<dbReference type="InterPro" id="IPR050951">
    <property type="entry name" value="Retrovirus_Pol_polyprotein"/>
</dbReference>
<evidence type="ECO:0000256" key="4">
    <source>
        <dbReference type="ARBA" id="ARBA00022679"/>
    </source>
</evidence>
<accession>A0A445L705</accession>
<comment type="catalytic activity">
    <reaction evidence="9">
        <text>L-aspartate + 2-oxoglutarate = oxaloacetate + L-glutamate</text>
        <dbReference type="Rhea" id="RHEA:21824"/>
        <dbReference type="ChEBI" id="CHEBI:16452"/>
        <dbReference type="ChEBI" id="CHEBI:16810"/>
        <dbReference type="ChEBI" id="CHEBI:29985"/>
        <dbReference type="ChEBI" id="CHEBI:29991"/>
        <dbReference type="EC" id="2.6.1.1"/>
    </reaction>
</comment>
<dbReference type="InterPro" id="IPR015421">
    <property type="entry name" value="PyrdxlP-dep_Trfase_major"/>
</dbReference>
<name>A0A445L705_GLYSO</name>
<dbReference type="SUPFAM" id="SSF56672">
    <property type="entry name" value="DNA/RNA polymerases"/>
    <property type="match status" value="1"/>
</dbReference>
<dbReference type="GO" id="GO:0004519">
    <property type="term" value="F:endonuclease activity"/>
    <property type="evidence" value="ECO:0007669"/>
    <property type="project" value="UniProtKB-KW"/>
</dbReference>
<feature type="compositionally biased region" description="Polar residues" evidence="10">
    <location>
        <begin position="31"/>
        <end position="50"/>
    </location>
</feature>
<dbReference type="Pfam" id="PF13650">
    <property type="entry name" value="Asp_protease_2"/>
    <property type="match status" value="1"/>
</dbReference>
<evidence type="ECO:0000256" key="3">
    <source>
        <dbReference type="ARBA" id="ARBA00022576"/>
    </source>
</evidence>
<dbReference type="InterPro" id="IPR043128">
    <property type="entry name" value="Rev_trsase/Diguanyl_cyclase"/>
</dbReference>
<organism evidence="13 14">
    <name type="scientific">Glycine soja</name>
    <name type="common">Wild soybean</name>
    <dbReference type="NCBI Taxonomy" id="3848"/>
    <lineage>
        <taxon>Eukaryota</taxon>
        <taxon>Viridiplantae</taxon>
        <taxon>Streptophyta</taxon>
        <taxon>Embryophyta</taxon>
        <taxon>Tracheophyta</taxon>
        <taxon>Spermatophyta</taxon>
        <taxon>Magnoliopsida</taxon>
        <taxon>eudicotyledons</taxon>
        <taxon>Gunneridae</taxon>
        <taxon>Pentapetalae</taxon>
        <taxon>rosids</taxon>
        <taxon>fabids</taxon>
        <taxon>Fabales</taxon>
        <taxon>Fabaceae</taxon>
        <taxon>Papilionoideae</taxon>
        <taxon>50 kb inversion clade</taxon>
        <taxon>NPAAA clade</taxon>
        <taxon>indigoferoid/millettioid clade</taxon>
        <taxon>Phaseoleae</taxon>
        <taxon>Glycine</taxon>
        <taxon>Glycine subgen. Soja</taxon>
    </lineage>
</organism>
<dbReference type="GO" id="GO:0004069">
    <property type="term" value="F:L-aspartate:2-oxoglutarate aminotransferase activity"/>
    <property type="evidence" value="ECO:0007669"/>
    <property type="project" value="UniProtKB-EC"/>
</dbReference>
<dbReference type="EMBL" id="QZWG01000003">
    <property type="protein sequence ID" value="RZC19003.1"/>
    <property type="molecule type" value="Genomic_DNA"/>
</dbReference>
<dbReference type="InterPro" id="IPR000477">
    <property type="entry name" value="RT_dom"/>
</dbReference>
<dbReference type="GO" id="GO:0006520">
    <property type="term" value="P:amino acid metabolic process"/>
    <property type="evidence" value="ECO:0007669"/>
    <property type="project" value="InterPro"/>
</dbReference>
<dbReference type="Gene3D" id="3.40.640.10">
    <property type="entry name" value="Type I PLP-dependent aspartate aminotransferase-like (Major domain)"/>
    <property type="match status" value="1"/>
</dbReference>
<evidence type="ECO:0000256" key="9">
    <source>
        <dbReference type="ARBA" id="ARBA00049185"/>
    </source>
</evidence>
<comment type="cofactor">
    <cofactor evidence="1">
        <name>pyridoxal 5'-phosphate</name>
        <dbReference type="ChEBI" id="CHEBI:597326"/>
    </cofactor>
</comment>
<keyword evidence="5" id="KW-0548">Nucleotidyltransferase</keyword>
<keyword evidence="8" id="KW-0663">Pyridoxal phosphate</keyword>
<feature type="compositionally biased region" description="Basic and acidic residues" evidence="10">
    <location>
        <begin position="154"/>
        <end position="163"/>
    </location>
</feature>
<evidence type="ECO:0000256" key="6">
    <source>
        <dbReference type="ARBA" id="ARBA00022722"/>
    </source>
</evidence>
<comment type="subunit">
    <text evidence="2">Homodimer.</text>
</comment>
<feature type="compositionally biased region" description="Low complexity" evidence="10">
    <location>
        <begin position="7"/>
        <end position="28"/>
    </location>
</feature>
<dbReference type="InterPro" id="IPR015424">
    <property type="entry name" value="PyrdxlP-dep_Trfase"/>
</dbReference>
<proteinExistence type="predicted"/>
<dbReference type="Proteomes" id="UP000289340">
    <property type="component" value="Chromosome 3"/>
</dbReference>
<sequence length="1035" mass="118338">MGNPNRQGFQGYYQGNSSGYNNGPPGFNKGRNFNQGSGWRNQRNRFTQETKAFIQETRSHQKSTDAAIRNLEAQLGQLAQERAEKPTRTFGANTEKKPREECKAVMTQAQKNAQKARTMTKDEETEDKKEEIQEEGKLEEEEKVISSPKTKSQKAREAKKEESPVLPQDLPYPKVPTKKNKELYFKCFLEIFKGLEITIPFGEALQQMPLYSKFMKDIITKKGKYIDNENIVVGGNCSAIIQRKLSKKFKDLGSVTIPCTIGKEAVDKALIDLGASINLMPLSMCRRIGNLKIDPTRMTLQLADRSITRPYGVVEDVLVKVRHFTFPVDFVIMDIDEDTKIPLILGRPFMLTANCVVDMGNRSLELSIDNQKITFDLFKAMKYPREGWKCFKIEEIDKEDNVNILDTPHTSLEKAIVNKMDCLTSEEEEDLKACLEDLDRQEVIPEKEAYFETLEKEALPEKKKVELKVLPKHLKYVFLEGDTKPVVISNALTQAEENRLVDILRKHKEAIGWHISDLKGISPSYCMHKIMMEDDYKPIRQPQRRLNPIMKEEVRKEVLKLLEAGLTRTVTSWRMCIDYRKLNEATRKDHFPLPFMDQMLERLAGQAYYCFLDGYSGYNQIAVDPKDQEKTAFTCPYGVFAYRRMPFGLCNAPATFQRCMLAIFSDMVEKSVEVFMDDFSVFGPSFETCLDNLEKVLQRCVETNLVLNWEKCQFMVREGIVLGHKISCKDIEVDPAKIDVIERLPPPLNVKGVRSFLGHAGFYRRFIKDFSKIAKPLSNLLNKDVAFKFDKDCSAAFQTLKHRLTTTPVMIALDWSKDFELMCNASDYAVGAVLGQRHDKVFHAIYYASKVLNEAQLNYATTEKEILAIVFALEKFRHHNIWRQAEIPVKTFHYYHPDTKGLDFAALLNDVKNAPDCSFFLLHPCAHNPTGVDPSEEQWREISLQFKAKNHFPFFDMAYQGFSSGDLDKDAIALRIFLEDGHLIGCAQSFAKNMGLSEHKAGCLSMSGVTSSNVDYLANAIHQVTRIDEEALRSC</sequence>
<feature type="compositionally biased region" description="Basic and acidic residues" evidence="10">
    <location>
        <begin position="94"/>
        <end position="103"/>
    </location>
</feature>
<dbReference type="Gene3D" id="3.30.70.270">
    <property type="match status" value="2"/>
</dbReference>
<dbReference type="Pfam" id="PF00155">
    <property type="entry name" value="Aminotran_1_2"/>
    <property type="match status" value="1"/>
</dbReference>
<dbReference type="Gene3D" id="2.40.70.10">
    <property type="entry name" value="Acid Proteases"/>
    <property type="match status" value="1"/>
</dbReference>
<evidence type="ECO:0000313" key="13">
    <source>
        <dbReference type="EMBL" id="RZC19003.1"/>
    </source>
</evidence>
<gene>
    <name evidence="13" type="ORF">D0Y65_006011</name>
</gene>
<evidence type="ECO:0000259" key="12">
    <source>
        <dbReference type="Pfam" id="PF00155"/>
    </source>
</evidence>